<reference evidence="1 2" key="1">
    <citation type="submission" date="2020-02" db="EMBL/GenBank/DDBJ databases">
        <title>Genome sequence of the type strain CGMCC 1.15528 of Mesorhizobium zhangyense.</title>
        <authorList>
            <person name="Gao J."/>
            <person name="Sun J."/>
        </authorList>
    </citation>
    <scope>NUCLEOTIDE SEQUENCE [LARGE SCALE GENOMIC DNA]</scope>
    <source>
        <strain evidence="1 2">CGMCC 1.15528</strain>
    </source>
</reference>
<comment type="caution">
    <text evidence="1">The sequence shown here is derived from an EMBL/GenBank/DDBJ whole genome shotgun (WGS) entry which is preliminary data.</text>
</comment>
<gene>
    <name evidence="1" type="ORF">G6N74_13520</name>
</gene>
<evidence type="ECO:0000313" key="2">
    <source>
        <dbReference type="Proteomes" id="UP000481252"/>
    </source>
</evidence>
<proteinExistence type="predicted"/>
<keyword evidence="2" id="KW-1185">Reference proteome</keyword>
<name>A0A7C9V778_9HYPH</name>
<evidence type="ECO:0000313" key="1">
    <source>
        <dbReference type="EMBL" id="NGN42084.1"/>
    </source>
</evidence>
<protein>
    <submittedName>
        <fullName evidence="1">Uncharacterized protein</fullName>
    </submittedName>
</protein>
<sequence length="102" mass="11520">MTNPHDSHSGSFHPANLALVNRVVGKVLQWHGLSEKGPDAAYIGGRALLLFDTGVVHEEALFKKLRREPLPRRSHRAFSDLVRLDQREWRQRGIRTNGEASS</sequence>
<dbReference type="AlphaFoldDB" id="A0A7C9V778"/>
<accession>A0A7C9V778</accession>
<organism evidence="1 2">
    <name type="scientific">Mesorhizobium zhangyense</name>
    <dbReference type="NCBI Taxonomy" id="1776730"/>
    <lineage>
        <taxon>Bacteria</taxon>
        <taxon>Pseudomonadati</taxon>
        <taxon>Pseudomonadota</taxon>
        <taxon>Alphaproteobacteria</taxon>
        <taxon>Hyphomicrobiales</taxon>
        <taxon>Phyllobacteriaceae</taxon>
        <taxon>Mesorhizobium</taxon>
    </lineage>
</organism>
<dbReference type="RefSeq" id="WP_165118141.1">
    <property type="nucleotide sequence ID" value="NZ_JAAKZG010000005.1"/>
</dbReference>
<dbReference type="EMBL" id="JAAKZG010000005">
    <property type="protein sequence ID" value="NGN42084.1"/>
    <property type="molecule type" value="Genomic_DNA"/>
</dbReference>
<dbReference type="Proteomes" id="UP000481252">
    <property type="component" value="Unassembled WGS sequence"/>
</dbReference>